<keyword evidence="4" id="KW-1185">Reference proteome</keyword>
<dbReference type="Pfam" id="PF22621">
    <property type="entry name" value="CurL-like_PKS_C"/>
    <property type="match status" value="1"/>
</dbReference>
<dbReference type="SUPFAM" id="SSF52151">
    <property type="entry name" value="FabD/lysophospholipase-like"/>
    <property type="match status" value="1"/>
</dbReference>
<evidence type="ECO:0000256" key="2">
    <source>
        <dbReference type="ARBA" id="ARBA00022553"/>
    </source>
</evidence>
<dbReference type="AlphaFoldDB" id="A0A0C5WK79"/>
<evidence type="ECO:0000256" key="1">
    <source>
        <dbReference type="ARBA" id="ARBA00022450"/>
    </source>
</evidence>
<dbReference type="KEGG" id="pgb:H744_1c1619"/>
<dbReference type="InterPro" id="IPR016035">
    <property type="entry name" value="Acyl_Trfase/lysoPLipase"/>
</dbReference>
<organism evidence="3 4">
    <name type="scientific">Photobacterium gaetbulicola Gung47</name>
    <dbReference type="NCBI Taxonomy" id="658445"/>
    <lineage>
        <taxon>Bacteria</taxon>
        <taxon>Pseudomonadati</taxon>
        <taxon>Pseudomonadota</taxon>
        <taxon>Gammaproteobacteria</taxon>
        <taxon>Vibrionales</taxon>
        <taxon>Vibrionaceae</taxon>
        <taxon>Photobacterium</taxon>
    </lineage>
</organism>
<dbReference type="EMBL" id="CP005973">
    <property type="protein sequence ID" value="AJR06637.1"/>
    <property type="molecule type" value="Genomic_DNA"/>
</dbReference>
<dbReference type="GO" id="GO:0006633">
    <property type="term" value="P:fatty acid biosynthetic process"/>
    <property type="evidence" value="ECO:0007669"/>
    <property type="project" value="TreeGrafter"/>
</dbReference>
<dbReference type="GO" id="GO:0004312">
    <property type="term" value="F:fatty acid synthase activity"/>
    <property type="evidence" value="ECO:0007669"/>
    <property type="project" value="TreeGrafter"/>
</dbReference>
<dbReference type="Gene3D" id="3.40.366.10">
    <property type="entry name" value="Malonyl-Coenzyme A Acyl Carrier Protein, domain 2"/>
    <property type="match status" value="1"/>
</dbReference>
<dbReference type="STRING" id="658445.H744_1c1619"/>
<dbReference type="PANTHER" id="PTHR43775:SF37">
    <property type="entry name" value="SI:DKEY-61P9.11"/>
    <property type="match status" value="1"/>
</dbReference>
<dbReference type="Gene3D" id="3.30.70.3290">
    <property type="match status" value="1"/>
</dbReference>
<dbReference type="Proteomes" id="UP000032303">
    <property type="component" value="Chromosome 1"/>
</dbReference>
<evidence type="ECO:0000313" key="3">
    <source>
        <dbReference type="EMBL" id="AJR06637.1"/>
    </source>
</evidence>
<dbReference type="HOGENOM" id="CLU_2001728_0_0_6"/>
<name>A0A0C5WK79_9GAMM</name>
<dbReference type="PANTHER" id="PTHR43775">
    <property type="entry name" value="FATTY ACID SYNTHASE"/>
    <property type="match status" value="1"/>
</dbReference>
<evidence type="ECO:0000313" key="4">
    <source>
        <dbReference type="Proteomes" id="UP000032303"/>
    </source>
</evidence>
<protein>
    <submittedName>
        <fullName evidence="3">Uncharacterized protein</fullName>
    </submittedName>
</protein>
<dbReference type="InterPro" id="IPR050091">
    <property type="entry name" value="PKS_NRPS_Biosynth_Enz"/>
</dbReference>
<dbReference type="GO" id="GO:0044550">
    <property type="term" value="P:secondary metabolite biosynthetic process"/>
    <property type="evidence" value="ECO:0007669"/>
    <property type="project" value="TreeGrafter"/>
</dbReference>
<gene>
    <name evidence="3" type="ORF">H744_1c1619</name>
</gene>
<reference evidence="3 4" key="1">
    <citation type="submission" date="2013-05" db="EMBL/GenBank/DDBJ databases">
        <title>Complete genome sequence of the lipase-producing bacterium Photobacterium gaetbulicola Gung47.</title>
        <authorList>
            <person name="Kim Y.-O."/>
        </authorList>
    </citation>
    <scope>NUCLEOTIDE SEQUENCE [LARGE SCALE GENOMIC DNA]</scope>
    <source>
        <strain evidence="3 4">Gung47</strain>
    </source>
</reference>
<sequence length="124" mass="13717">MLEQASPEAASEPSRQTQFLLCSARTASALKTRCEDLADYFRANKALNLDDAAYTLQVGRKPFEYRAAFAVSEKDDIASIIGKQWHKDQIDGGLSDHKPDIVFMFSGQGSQYPGMAKELLVEQA</sequence>
<keyword evidence="1" id="KW-0596">Phosphopantetheine</keyword>
<proteinExistence type="predicted"/>
<accession>A0A0C5WK79</accession>
<dbReference type="InterPro" id="IPR001227">
    <property type="entry name" value="Ac_transferase_dom_sf"/>
</dbReference>
<keyword evidence="2" id="KW-0597">Phosphoprotein</keyword>
<dbReference type="PATRIC" id="fig|658445.3.peg.1750"/>